<sequence>MCSFSRRPSPPPAPEPIPETPPMVTNATTTQDAPKQASSTSAVSQNKAMKKRRGRGSLRIPLTSSGLSQSGVNFPTA</sequence>
<dbReference type="EMBL" id="AP013543">
    <property type="protein sequence ID" value="BAQ94233.1"/>
    <property type="molecule type" value="Genomic_DNA"/>
</dbReference>
<evidence type="ECO:0000313" key="2">
    <source>
        <dbReference type="EMBL" id="BAQ94233.1"/>
    </source>
</evidence>
<name>A0A6S4PGF5_9CAUD</name>
<organism evidence="2 3">
    <name type="scientific">uncultured phage_MedDCM-OCT-S30-C28</name>
    <dbReference type="NCBI Taxonomy" id="2741076"/>
    <lineage>
        <taxon>Viruses</taxon>
        <taxon>Duplodnaviria</taxon>
        <taxon>Heunggongvirae</taxon>
        <taxon>Uroviricota</taxon>
        <taxon>Caudoviricetes</taxon>
        <taxon>Autographivirales</taxon>
        <taxon>Fussvirus</taxon>
        <taxon>Fussvirus S30C28</taxon>
    </lineage>
</organism>
<proteinExistence type="predicted"/>
<feature type="compositionally biased region" description="Pro residues" evidence="1">
    <location>
        <begin position="8"/>
        <end position="21"/>
    </location>
</feature>
<reference evidence="2 3" key="1">
    <citation type="journal article" date="2013" name="PLoS Genet.">
        <title>Expanding the Marine Virosphere Using Metagenomics.</title>
        <authorList>
            <person name="Mizuno C.M."/>
            <person name="Rodriguez-Valera F."/>
            <person name="Kimes N.E."/>
            <person name="Ghai R."/>
        </authorList>
    </citation>
    <scope>NUCLEOTIDE SEQUENCE [LARGE SCALE GENOMIC DNA]</scope>
    <source>
        <strain evidence="2">UvMED-CGR-U-MedDCM-OCT-S30-C28</strain>
    </source>
</reference>
<accession>A0A6S4PGF5</accession>
<dbReference type="GeneID" id="55412532"/>
<dbReference type="Proteomes" id="UP000505267">
    <property type="component" value="Segment"/>
</dbReference>
<dbReference type="KEGG" id="vg:55412532"/>
<dbReference type="RefSeq" id="YP_009777775.1">
    <property type="nucleotide sequence ID" value="NC_047703.1"/>
</dbReference>
<keyword evidence="3" id="KW-1185">Reference proteome</keyword>
<evidence type="ECO:0000256" key="1">
    <source>
        <dbReference type="SAM" id="MobiDB-lite"/>
    </source>
</evidence>
<feature type="compositionally biased region" description="Polar residues" evidence="1">
    <location>
        <begin position="23"/>
        <end position="47"/>
    </location>
</feature>
<feature type="compositionally biased region" description="Polar residues" evidence="1">
    <location>
        <begin position="62"/>
        <end position="77"/>
    </location>
</feature>
<evidence type="ECO:0000313" key="3">
    <source>
        <dbReference type="Proteomes" id="UP000505267"/>
    </source>
</evidence>
<protein>
    <submittedName>
        <fullName evidence="2">Uncharacterized protein</fullName>
    </submittedName>
</protein>
<feature type="region of interest" description="Disordered" evidence="1">
    <location>
        <begin position="1"/>
        <end position="77"/>
    </location>
</feature>